<dbReference type="EMBL" id="JAUNZN010000009">
    <property type="protein sequence ID" value="KAK4816132.1"/>
    <property type="molecule type" value="Genomic_DNA"/>
</dbReference>
<keyword evidence="6" id="KW-0808">Transferase</keyword>
<dbReference type="InterPro" id="IPR001245">
    <property type="entry name" value="Ser-Thr/Tyr_kinase_cat_dom"/>
</dbReference>
<dbReference type="GO" id="GO:0004712">
    <property type="term" value="F:protein serine/threonine/tyrosine kinase activity"/>
    <property type="evidence" value="ECO:0007669"/>
    <property type="project" value="UniProtKB-EC"/>
</dbReference>
<feature type="compositionally biased region" description="Pro residues" evidence="14">
    <location>
        <begin position="693"/>
        <end position="704"/>
    </location>
</feature>
<feature type="region of interest" description="Disordered" evidence="14">
    <location>
        <begin position="662"/>
        <end position="758"/>
    </location>
</feature>
<keyword evidence="8" id="KW-0418">Kinase</keyword>
<dbReference type="FunFam" id="1.10.510.10:FF:000202">
    <property type="entry name" value="Dual specificity testis-specific protein kinase 2"/>
    <property type="match status" value="1"/>
</dbReference>
<evidence type="ECO:0000256" key="10">
    <source>
        <dbReference type="ARBA" id="ARBA00023211"/>
    </source>
</evidence>
<feature type="compositionally biased region" description="Pro residues" evidence="14">
    <location>
        <begin position="726"/>
        <end position="737"/>
    </location>
</feature>
<dbReference type="GO" id="GO:0030036">
    <property type="term" value="P:actin cytoskeleton organization"/>
    <property type="evidence" value="ECO:0007669"/>
    <property type="project" value="TreeGrafter"/>
</dbReference>
<feature type="compositionally biased region" description="Pro residues" evidence="14">
    <location>
        <begin position="577"/>
        <end position="588"/>
    </location>
</feature>
<evidence type="ECO:0000256" key="6">
    <source>
        <dbReference type="ARBA" id="ARBA00022679"/>
    </source>
</evidence>
<dbReference type="PANTHER" id="PTHR46485:SF3">
    <property type="entry name" value="DUAL SPECIFICITY TESTIS-SPECIFIC PROTEIN KINASE 1"/>
    <property type="match status" value="1"/>
</dbReference>
<keyword evidence="17" id="KW-1185">Reference proteome</keyword>
<feature type="compositionally biased region" description="Basic and acidic residues" evidence="14">
    <location>
        <begin position="164"/>
        <end position="181"/>
    </location>
</feature>
<comment type="catalytic activity">
    <reaction evidence="11">
        <text>L-seryl-[protein] + ATP = O-phospho-L-seryl-[protein] + ADP + H(+)</text>
        <dbReference type="Rhea" id="RHEA:17989"/>
        <dbReference type="Rhea" id="RHEA-COMP:9863"/>
        <dbReference type="Rhea" id="RHEA-COMP:11604"/>
        <dbReference type="ChEBI" id="CHEBI:15378"/>
        <dbReference type="ChEBI" id="CHEBI:29999"/>
        <dbReference type="ChEBI" id="CHEBI:30616"/>
        <dbReference type="ChEBI" id="CHEBI:83421"/>
        <dbReference type="ChEBI" id="CHEBI:456216"/>
        <dbReference type="EC" id="2.7.12.1"/>
    </reaction>
</comment>
<evidence type="ECO:0000256" key="5">
    <source>
        <dbReference type="ARBA" id="ARBA00022527"/>
    </source>
</evidence>
<evidence type="ECO:0000256" key="4">
    <source>
        <dbReference type="ARBA" id="ARBA00013203"/>
    </source>
</evidence>
<protein>
    <recommendedName>
        <fullName evidence="4">dual-specificity kinase</fullName>
        <ecNumber evidence="4">2.7.12.1</ecNumber>
    </recommendedName>
</protein>
<feature type="region of interest" description="Disordered" evidence="14">
    <location>
        <begin position="569"/>
        <end position="607"/>
    </location>
</feature>
<gene>
    <name evidence="16" type="ORF">QYF61_011514</name>
</gene>
<feature type="compositionally biased region" description="Low complexity" evidence="14">
    <location>
        <begin position="144"/>
        <end position="159"/>
    </location>
</feature>
<dbReference type="AlphaFoldDB" id="A0AAN7MYF6"/>
<comment type="caution">
    <text evidence="16">The sequence shown here is derived from an EMBL/GenBank/DDBJ whole genome shotgun (WGS) entry which is preliminary data.</text>
</comment>
<dbReference type="GO" id="GO:0046872">
    <property type="term" value="F:metal ion binding"/>
    <property type="evidence" value="ECO:0007669"/>
    <property type="project" value="UniProtKB-KW"/>
</dbReference>
<evidence type="ECO:0000256" key="8">
    <source>
        <dbReference type="ARBA" id="ARBA00022777"/>
    </source>
</evidence>
<dbReference type="GO" id="GO:0005737">
    <property type="term" value="C:cytoplasm"/>
    <property type="evidence" value="ECO:0007669"/>
    <property type="project" value="TreeGrafter"/>
</dbReference>
<feature type="region of interest" description="Disordered" evidence="14">
    <location>
        <begin position="865"/>
        <end position="885"/>
    </location>
</feature>
<dbReference type="GO" id="GO:0005524">
    <property type="term" value="F:ATP binding"/>
    <property type="evidence" value="ECO:0007669"/>
    <property type="project" value="UniProtKB-KW"/>
</dbReference>
<evidence type="ECO:0000256" key="9">
    <source>
        <dbReference type="ARBA" id="ARBA00022840"/>
    </source>
</evidence>
<evidence type="ECO:0000256" key="3">
    <source>
        <dbReference type="ARBA" id="ARBA00005843"/>
    </source>
</evidence>
<dbReference type="GO" id="GO:0004674">
    <property type="term" value="F:protein serine/threonine kinase activity"/>
    <property type="evidence" value="ECO:0007669"/>
    <property type="project" value="UniProtKB-KW"/>
</dbReference>
<dbReference type="InterPro" id="IPR008266">
    <property type="entry name" value="Tyr_kinase_AS"/>
</dbReference>
<dbReference type="PROSITE" id="PS00109">
    <property type="entry name" value="PROTEIN_KINASE_TYR"/>
    <property type="match status" value="1"/>
</dbReference>
<evidence type="ECO:0000256" key="11">
    <source>
        <dbReference type="ARBA" id="ARBA00049003"/>
    </source>
</evidence>
<evidence type="ECO:0000256" key="2">
    <source>
        <dbReference type="ARBA" id="ARBA00001946"/>
    </source>
</evidence>
<accession>A0AAN7MYF6</accession>
<name>A0AAN7MYF6_MYCAM</name>
<dbReference type="GO" id="GO:0005634">
    <property type="term" value="C:nucleus"/>
    <property type="evidence" value="ECO:0007669"/>
    <property type="project" value="TreeGrafter"/>
</dbReference>
<feature type="domain" description="Protein kinase" evidence="15">
    <location>
        <begin position="217"/>
        <end position="508"/>
    </location>
</feature>
<reference evidence="16 17" key="1">
    <citation type="journal article" date="2023" name="J. Hered.">
        <title>Chromosome-level genome of the wood stork (Mycteria americana) provides insight into avian chromosome evolution.</title>
        <authorList>
            <person name="Flamio R. Jr."/>
            <person name="Ramstad K.M."/>
        </authorList>
    </citation>
    <scope>NUCLEOTIDE SEQUENCE [LARGE SCALE GENOMIC DNA]</scope>
    <source>
        <strain evidence="16">JAX WOST 10</strain>
    </source>
</reference>
<dbReference type="Gene3D" id="1.10.510.10">
    <property type="entry name" value="Transferase(Phosphotransferase) domain 1"/>
    <property type="match status" value="1"/>
</dbReference>
<feature type="compositionally biased region" description="Basic and acidic residues" evidence="14">
    <location>
        <begin position="12"/>
        <end position="22"/>
    </location>
</feature>
<organism evidence="16 17">
    <name type="scientific">Mycteria americana</name>
    <name type="common">Wood stork</name>
    <dbReference type="NCBI Taxonomy" id="33587"/>
    <lineage>
        <taxon>Eukaryota</taxon>
        <taxon>Metazoa</taxon>
        <taxon>Chordata</taxon>
        <taxon>Craniata</taxon>
        <taxon>Vertebrata</taxon>
        <taxon>Euteleostomi</taxon>
        <taxon>Archelosauria</taxon>
        <taxon>Archosauria</taxon>
        <taxon>Dinosauria</taxon>
        <taxon>Saurischia</taxon>
        <taxon>Theropoda</taxon>
        <taxon>Coelurosauria</taxon>
        <taxon>Aves</taxon>
        <taxon>Neognathae</taxon>
        <taxon>Neoaves</taxon>
        <taxon>Aequornithes</taxon>
        <taxon>Ciconiiformes</taxon>
        <taxon>Ciconiidae</taxon>
        <taxon>Mycteria</taxon>
    </lineage>
</organism>
<evidence type="ECO:0000259" key="15">
    <source>
        <dbReference type="PROSITE" id="PS50011"/>
    </source>
</evidence>
<evidence type="ECO:0000256" key="13">
    <source>
        <dbReference type="ARBA" id="ARBA00051680"/>
    </source>
</evidence>
<comment type="catalytic activity">
    <reaction evidence="13">
        <text>L-tyrosyl-[protein] + ATP = O-phospho-L-tyrosyl-[protein] + ADP + H(+)</text>
        <dbReference type="Rhea" id="RHEA:10596"/>
        <dbReference type="Rhea" id="RHEA-COMP:10136"/>
        <dbReference type="Rhea" id="RHEA-COMP:20101"/>
        <dbReference type="ChEBI" id="CHEBI:15378"/>
        <dbReference type="ChEBI" id="CHEBI:30616"/>
        <dbReference type="ChEBI" id="CHEBI:46858"/>
        <dbReference type="ChEBI" id="CHEBI:61978"/>
        <dbReference type="ChEBI" id="CHEBI:456216"/>
        <dbReference type="EC" id="2.7.12.1"/>
    </reaction>
</comment>
<feature type="compositionally biased region" description="Gly residues" evidence="14">
    <location>
        <begin position="190"/>
        <end position="200"/>
    </location>
</feature>
<evidence type="ECO:0000313" key="17">
    <source>
        <dbReference type="Proteomes" id="UP001333110"/>
    </source>
</evidence>
<dbReference type="GO" id="GO:0051496">
    <property type="term" value="P:positive regulation of stress fiber assembly"/>
    <property type="evidence" value="ECO:0007669"/>
    <property type="project" value="TreeGrafter"/>
</dbReference>
<dbReference type="PANTHER" id="PTHR46485">
    <property type="entry name" value="LIM DOMAIN KINASE 1"/>
    <property type="match status" value="1"/>
</dbReference>
<dbReference type="PRINTS" id="PR00109">
    <property type="entry name" value="TYRKINASE"/>
</dbReference>
<comment type="cofactor">
    <cofactor evidence="2">
        <name>Mg(2+)</name>
        <dbReference type="ChEBI" id="CHEBI:18420"/>
    </cofactor>
</comment>
<dbReference type="Gene3D" id="3.30.200.20">
    <property type="entry name" value="Phosphorylase Kinase, domain 1"/>
    <property type="match status" value="1"/>
</dbReference>
<dbReference type="SUPFAM" id="SSF56112">
    <property type="entry name" value="Protein kinase-like (PK-like)"/>
    <property type="match status" value="1"/>
</dbReference>
<feature type="region of interest" description="Disordered" evidence="14">
    <location>
        <begin position="1"/>
        <end position="32"/>
    </location>
</feature>
<proteinExistence type="inferred from homology"/>
<comment type="cofactor">
    <cofactor evidence="1">
        <name>Mn(2+)</name>
        <dbReference type="ChEBI" id="CHEBI:29035"/>
    </cofactor>
</comment>
<dbReference type="PROSITE" id="PS50011">
    <property type="entry name" value="PROTEIN_KINASE_DOM"/>
    <property type="match status" value="1"/>
</dbReference>
<evidence type="ECO:0000256" key="14">
    <source>
        <dbReference type="SAM" id="MobiDB-lite"/>
    </source>
</evidence>
<evidence type="ECO:0000313" key="16">
    <source>
        <dbReference type="EMBL" id="KAK4816132.1"/>
    </source>
</evidence>
<keyword evidence="10" id="KW-0464">Manganese</keyword>
<comment type="catalytic activity">
    <reaction evidence="12">
        <text>L-threonyl-[protein] + ATP = O-phospho-L-threonyl-[protein] + ADP + H(+)</text>
        <dbReference type="Rhea" id="RHEA:46608"/>
        <dbReference type="Rhea" id="RHEA-COMP:11060"/>
        <dbReference type="Rhea" id="RHEA-COMP:11605"/>
        <dbReference type="ChEBI" id="CHEBI:15378"/>
        <dbReference type="ChEBI" id="CHEBI:30013"/>
        <dbReference type="ChEBI" id="CHEBI:30616"/>
        <dbReference type="ChEBI" id="CHEBI:61977"/>
        <dbReference type="ChEBI" id="CHEBI:456216"/>
        <dbReference type="EC" id="2.7.12.1"/>
    </reaction>
</comment>
<evidence type="ECO:0000256" key="7">
    <source>
        <dbReference type="ARBA" id="ARBA00022741"/>
    </source>
</evidence>
<evidence type="ECO:0000256" key="12">
    <source>
        <dbReference type="ARBA" id="ARBA00049308"/>
    </source>
</evidence>
<keyword evidence="5" id="KW-0723">Serine/threonine-protein kinase</keyword>
<dbReference type="InterPro" id="IPR000719">
    <property type="entry name" value="Prot_kinase_dom"/>
</dbReference>
<dbReference type="InterPro" id="IPR011009">
    <property type="entry name" value="Kinase-like_dom_sf"/>
</dbReference>
<dbReference type="Pfam" id="PF07714">
    <property type="entry name" value="PK_Tyr_Ser-Thr"/>
    <property type="match status" value="1"/>
</dbReference>
<keyword evidence="9" id="KW-0067">ATP-binding</keyword>
<dbReference type="InterPro" id="IPR050940">
    <property type="entry name" value="Actin_reg-Ser/Thr_kinase"/>
</dbReference>
<keyword evidence="7" id="KW-0547">Nucleotide-binding</keyword>
<evidence type="ECO:0000256" key="1">
    <source>
        <dbReference type="ARBA" id="ARBA00001936"/>
    </source>
</evidence>
<dbReference type="EC" id="2.7.12.1" evidence="4"/>
<dbReference type="Proteomes" id="UP001333110">
    <property type="component" value="Unassembled WGS sequence"/>
</dbReference>
<feature type="region of interest" description="Disordered" evidence="14">
    <location>
        <begin position="132"/>
        <end position="229"/>
    </location>
</feature>
<sequence length="885" mass="93641">MALGVLGGTDMEWEKLPRRPGEGEGEAAGPWPGCGRLRPSSYRALRSAVSTLARIDDFYCEKIGAGFFSEVFKVCGAGARMAVSGASRRVWASPGERGSHAALGCGRGGAGGLAPGGCPNPVSGPQPRQLGEVAGGGAVRRGRGVPASPVPAGGVVPPSLRAGGGERRLCLQPGKAERSEALRLGSPRGRVGGQGTGGVAGSPSPGTPVKSLEPRPRRAQGVPVAGDAGSVCSRSEVIPSVAGPAPACAGQVDVQGAPREPRKGERVRHRQSGQIMVLKMNKLTSNRGNMLREVQLMNRLSHPNILRFMGVCVHQGQLHALTEYINGGNLEQLLDSPVPLSWSMRVKLALDIARGLRYLHSKGIFHRDLTSKNCLVRCEANGYTAVVGDFGLAEKIPTYSEGSEKEPLAVVGSPYWMAPEVLRGEIYNEKADVFAYGIILCETIARIPADPDYLPRTEDFGLDVTTFRTMVGIDCPAAFLQLAFHCCSMEPTSRPSFLEITQCLEGILQHQTGAEGTRATLFIGGESLPAPGTAATLNGVAGRAAGRTEQSPLRELGTQHLQLDQRLSRSQSDMFPPKSPALLRPPEPYGGARTKETPPRVNPFSQREDLKGGKIKLFDTPSKSVISLTFDLPPPAPLQLSTPVTPEPAVEVQCDFSAPAAAPRKCHSLPASPELPRRGGLALGMGSPRPADDPQPPALLPPPAWGRASPPSPGVEERMDCGPDSPEAPQPPPPPPNSNFIRTASSGARPWQPEPRAPNGLLFNNNHVVVSKPLAWSSGLEHGFSELSIPCAAALERTERTAMLPGHSSGTVLEQDEVLPCPGCCLGPFSFSFASVCHRPAPSPPRYQNLNCEAKSLLCHDRGRHQKAPGPVLAEPSLKLPEAQS</sequence>
<comment type="similarity">
    <text evidence="3">Belongs to the protein kinase superfamily. TKL Ser/Thr protein kinase family.</text>
</comment>